<dbReference type="PANTHER" id="PTHR24198">
    <property type="entry name" value="ANKYRIN REPEAT AND PROTEIN KINASE DOMAIN-CONTAINING PROTEIN"/>
    <property type="match status" value="1"/>
</dbReference>
<feature type="transmembrane region" description="Helical" evidence="9">
    <location>
        <begin position="1251"/>
        <end position="1278"/>
    </location>
</feature>
<dbReference type="Pfam" id="PF12796">
    <property type="entry name" value="Ank_2"/>
    <property type="match status" value="4"/>
</dbReference>
<dbReference type="SUPFAM" id="SSF48403">
    <property type="entry name" value="Ankyrin repeat"/>
    <property type="match status" value="3"/>
</dbReference>
<keyword evidence="13" id="KW-1185">Reference proteome</keyword>
<dbReference type="OrthoDB" id="194358at2759"/>
<comment type="subcellular location">
    <subcellularLocation>
        <location evidence="1">Membrane</location>
        <topology evidence="1">Multi-pass membrane protein</topology>
    </subcellularLocation>
</comment>
<dbReference type="PANTHER" id="PTHR24198:SF165">
    <property type="entry name" value="ANKYRIN REPEAT-CONTAINING PROTEIN-RELATED"/>
    <property type="match status" value="1"/>
</dbReference>
<dbReference type="Proteomes" id="UP000681722">
    <property type="component" value="Unassembled WGS sequence"/>
</dbReference>
<feature type="transmembrane region" description="Helical" evidence="9">
    <location>
        <begin position="1462"/>
        <end position="1487"/>
    </location>
</feature>
<evidence type="ECO:0000313" key="13">
    <source>
        <dbReference type="Proteomes" id="UP000663829"/>
    </source>
</evidence>
<dbReference type="Gene3D" id="1.10.287.70">
    <property type="match status" value="1"/>
</dbReference>
<dbReference type="PROSITE" id="PS50297">
    <property type="entry name" value="ANK_REP_REGION"/>
    <property type="match status" value="5"/>
</dbReference>
<feature type="repeat" description="ANK" evidence="7">
    <location>
        <begin position="585"/>
        <end position="618"/>
    </location>
</feature>
<dbReference type="InterPro" id="IPR002110">
    <property type="entry name" value="Ankyrin_rpt"/>
</dbReference>
<evidence type="ECO:0000313" key="11">
    <source>
        <dbReference type="EMBL" id="CAF0743489.1"/>
    </source>
</evidence>
<dbReference type="EMBL" id="CAJOBC010000030">
    <property type="protein sequence ID" value="CAF3522064.1"/>
    <property type="molecule type" value="Genomic_DNA"/>
</dbReference>
<dbReference type="EMBL" id="CAJNOQ010000030">
    <property type="protein sequence ID" value="CAF0743489.1"/>
    <property type="molecule type" value="Genomic_DNA"/>
</dbReference>
<evidence type="ECO:0000256" key="5">
    <source>
        <dbReference type="ARBA" id="ARBA00023043"/>
    </source>
</evidence>
<evidence type="ECO:0000259" key="10">
    <source>
        <dbReference type="Pfam" id="PF00520"/>
    </source>
</evidence>
<feature type="repeat" description="ANK" evidence="7">
    <location>
        <begin position="552"/>
        <end position="584"/>
    </location>
</feature>
<dbReference type="InterPro" id="IPR005821">
    <property type="entry name" value="Ion_trans_dom"/>
</dbReference>
<dbReference type="Pfam" id="PF00520">
    <property type="entry name" value="Ion_trans"/>
    <property type="match status" value="1"/>
</dbReference>
<feature type="region of interest" description="Disordered" evidence="8">
    <location>
        <begin position="1141"/>
        <end position="1163"/>
    </location>
</feature>
<reference evidence="11" key="1">
    <citation type="submission" date="2021-02" db="EMBL/GenBank/DDBJ databases">
        <authorList>
            <person name="Nowell W R."/>
        </authorList>
    </citation>
    <scope>NUCLEOTIDE SEQUENCE</scope>
</reference>
<keyword evidence="6 9" id="KW-0472">Membrane</keyword>
<dbReference type="InterPro" id="IPR036770">
    <property type="entry name" value="Ankyrin_rpt-contain_sf"/>
</dbReference>
<evidence type="ECO:0000256" key="8">
    <source>
        <dbReference type="SAM" id="MobiDB-lite"/>
    </source>
</evidence>
<evidence type="ECO:0000313" key="12">
    <source>
        <dbReference type="EMBL" id="CAF3522064.1"/>
    </source>
</evidence>
<feature type="transmembrane region" description="Helical" evidence="9">
    <location>
        <begin position="1290"/>
        <end position="1310"/>
    </location>
</feature>
<evidence type="ECO:0000256" key="6">
    <source>
        <dbReference type="ARBA" id="ARBA00023136"/>
    </source>
</evidence>
<comment type="caution">
    <text evidence="11">The sequence shown here is derived from an EMBL/GenBank/DDBJ whole genome shotgun (WGS) entry which is preliminary data.</text>
</comment>
<accession>A0A813NRE7</accession>
<evidence type="ECO:0000256" key="3">
    <source>
        <dbReference type="ARBA" id="ARBA00022737"/>
    </source>
</evidence>
<evidence type="ECO:0000256" key="1">
    <source>
        <dbReference type="ARBA" id="ARBA00004141"/>
    </source>
</evidence>
<feature type="repeat" description="ANK" evidence="7">
    <location>
        <begin position="485"/>
        <end position="517"/>
    </location>
</feature>
<feature type="repeat" description="ANK" evidence="7">
    <location>
        <begin position="245"/>
        <end position="271"/>
    </location>
</feature>
<feature type="domain" description="Ion transport" evidence="10">
    <location>
        <begin position="1257"/>
        <end position="1493"/>
    </location>
</feature>
<sequence>MAQISPSTRRHSIHPADSSITSSQQHQLLPQEIETSITRSSSMQSLSVGDETPDRYQSREIIDTTGSKSGLLAKLTDAKKTLFGRSQIPEAFFNSHVQNKALLSYILSEPQPQLNIIQEFEKNGSQLNAITEDGNNALHLLARADLQSSECINIVQYLITKGCDPSRQNDYGWTAAHYALAARNTDLVIYLLKIMIDVTVHSSEAHFDYPSQTQLIHIAARKNDSVLIRILIKTYKVRVNVFDEDGCSPLHISCYEDNVDALKALLENDADFVKGTRLNPNENPISICVKYQHDSCLKAIFDTNVNFNWKRYFSQLQRSPLLCDFPTIQAIEILIEHNLDINACDGRGNTFLHYLVNKKDIDYEKYIEKLIQSKVDFNRQNRFGRTPFLETLEQKNFKLLAIFLQHIDVANLNVLDSLGNTALHYCKLLNEKYIYDSVFQSNVLALNAQNRDGYTPLHDAVMVDNILFAQYLLVHGADPTITNKDGNNALHLAALQDNVRMCKLLMRTSIDLTAKNKQGKIALHLACANEKSNVAATLINKIDININIVDYKQRTPLHECADNSNGSLAKYLIRHGADENAKDSRGNTLLHLACEKGNHELVRTLLKSTNSDLNLLNSDFHSPLGISILSNHDEVARLLLEEENICIQSSDLKTAMKMSNYEMVQLLIEKDRNSIRVRSSNHGDMIVHTYMRKNFDNLACLETILSFISDNELLTYLSEGSLSYGDNLLHIAAREDTPNALTCFLNLSRVKFSFWANMMLTKNNDNKTPLELANEFKHYAVIKIINTKWKESYENLSHSLRDGHCGVSTTGVTQAKRRCFNCKQTGLVEINSELGASLSSSADISVRPCEKCNICIYKSLDNSMQTFLALLFSDESSSIALDIMDSLVVINEAQKSVHLYLDHIEPWEEFDKIYLNDSSRLINQLVFTASSKKRKVLPTTADKSSKMLSAQRGSFSYGLPPSRPSITSKFRPDGTQFRTITPLEAIYFHERIDLVTHPLIKGLIKWKWDRYAAKHFYIKMSLELLFLTLWTCVSLLEPFPVRYVYHFPKHIWRCILWAASLGFLIWEITHELFEIHYARQRYGDYLLWETERTEHRLNQIGKSQYADPNSRIKTGEPGMRNIAENVELDNTILITNEINSSSPVTRNQRQRHRTYQTESRSPSKTLFQTKLAEPILTDSNILASSTSAGFGSQPIGTEAGNALLGGFSPKKGVIKNGITAATVTVTQPVVSRSMLYFQRLKSRLNTRLKSYYIYYSLNNLFDWICYIFCTLTTITHFIDVSSHTVLRARIHMYIASVTVILIWFRFMVYFRTITISAKTLRSKIVEIKLGELVIMVRMMFDDIIRFLLVFLFLLIPYAFVFYAVFGSKQIRQQDYEQSNYVCERALLECNINENAIPFGQDQSGKVQYFFNGTSDLCSNATDMCRIVQPNGFENFYSLLFSIFRIALVDDIPIDDFNQIDRYFASFVCSTYLLFTAILSINIFIGLISNALQTDAFSTVEARFLIERVEVILNYEWRLSKRKRLQIQEMLHRQCAPLQVNWKDINFDAHSQSREQQQLKAFQNFQQVIDKRNQQFDTFRIQIQQKLTEIDTSLGKLIHGQPATRTTDTVLHQPSSSTKQAVSKRPSIAHSVISSAHSEEQLASPTSAVPLIYEIPSTPHIPQQSNELLLEEIQKLRELVEKSLQEKRLSTGSSILEAPIVGIMRKPTQQSKQSQSQPPLQSSFVIQSSSSDLNERVTDLQLAVNRLHQDVGAIRHVLERMSPLSTSLILGKTASRR</sequence>
<proteinExistence type="predicted"/>
<evidence type="ECO:0000256" key="7">
    <source>
        <dbReference type="PROSITE-ProRule" id="PRU00023"/>
    </source>
</evidence>
<organism evidence="11 13">
    <name type="scientific">Didymodactylos carnosus</name>
    <dbReference type="NCBI Taxonomy" id="1234261"/>
    <lineage>
        <taxon>Eukaryota</taxon>
        <taxon>Metazoa</taxon>
        <taxon>Spiralia</taxon>
        <taxon>Gnathifera</taxon>
        <taxon>Rotifera</taxon>
        <taxon>Eurotatoria</taxon>
        <taxon>Bdelloidea</taxon>
        <taxon>Philodinida</taxon>
        <taxon>Philodinidae</taxon>
        <taxon>Didymodactylos</taxon>
    </lineage>
</organism>
<name>A0A813NRE7_9BILA</name>
<evidence type="ECO:0000256" key="9">
    <source>
        <dbReference type="SAM" id="Phobius"/>
    </source>
</evidence>
<feature type="region of interest" description="Disordered" evidence="8">
    <location>
        <begin position="1"/>
        <end position="28"/>
    </location>
</feature>
<keyword evidence="4 9" id="KW-1133">Transmembrane helix</keyword>
<keyword evidence="5 7" id="KW-0040">ANK repeat</keyword>
<dbReference type="SMART" id="SM00248">
    <property type="entry name" value="ANK"/>
    <property type="match status" value="15"/>
</dbReference>
<dbReference type="Proteomes" id="UP000663829">
    <property type="component" value="Unassembled WGS sequence"/>
</dbReference>
<dbReference type="Gene3D" id="1.25.40.20">
    <property type="entry name" value="Ankyrin repeat-containing domain"/>
    <property type="match status" value="5"/>
</dbReference>
<feature type="repeat" description="ANK" evidence="7">
    <location>
        <begin position="452"/>
        <end position="484"/>
    </location>
</feature>
<keyword evidence="3" id="KW-0677">Repeat</keyword>
<feature type="repeat" description="ANK" evidence="7">
    <location>
        <begin position="133"/>
        <end position="170"/>
    </location>
</feature>
<gene>
    <name evidence="11" type="ORF">GPM918_LOCUS405</name>
    <name evidence="12" type="ORF">SRO942_LOCUS406</name>
</gene>
<feature type="compositionally biased region" description="Polar residues" evidence="8">
    <location>
        <begin position="18"/>
        <end position="28"/>
    </location>
</feature>
<protein>
    <recommendedName>
        <fullName evidence="10">Ion transport domain-containing protein</fullName>
    </recommendedName>
</protein>
<feature type="transmembrane region" description="Helical" evidence="9">
    <location>
        <begin position="1346"/>
        <end position="1365"/>
    </location>
</feature>
<dbReference type="PROSITE" id="PS50088">
    <property type="entry name" value="ANK_REPEAT"/>
    <property type="match status" value="6"/>
</dbReference>
<evidence type="ECO:0000256" key="2">
    <source>
        <dbReference type="ARBA" id="ARBA00022692"/>
    </source>
</evidence>
<evidence type="ECO:0000256" key="4">
    <source>
        <dbReference type="ARBA" id="ARBA00022989"/>
    </source>
</evidence>
<keyword evidence="2 9" id="KW-0812">Transmembrane</keyword>